<dbReference type="RefSeq" id="WP_154740271.1">
    <property type="nucleotide sequence ID" value="NZ_WMBQ01000002.1"/>
</dbReference>
<evidence type="ECO:0000259" key="1">
    <source>
        <dbReference type="Pfam" id="PF04273"/>
    </source>
</evidence>
<dbReference type="Pfam" id="PF04273">
    <property type="entry name" value="BLH_phosphatase"/>
    <property type="match status" value="1"/>
</dbReference>
<dbReference type="GO" id="GO:0016787">
    <property type="term" value="F:hydrolase activity"/>
    <property type="evidence" value="ECO:0007669"/>
    <property type="project" value="InterPro"/>
</dbReference>
<accession>A0A6I3KKV1</accession>
<feature type="domain" description="Beta-lactamase hydrolase-like protein phosphatase-like" evidence="1">
    <location>
        <begin position="3"/>
        <end position="46"/>
    </location>
</feature>
<dbReference type="AlphaFoldDB" id="A0A6I3KKV1"/>
<protein>
    <recommendedName>
        <fullName evidence="1">Beta-lactamase hydrolase-like protein phosphatase-like domain-containing protein</fullName>
    </recommendedName>
</protein>
<keyword evidence="3" id="KW-1185">Reference proteome</keyword>
<evidence type="ECO:0000313" key="3">
    <source>
        <dbReference type="Proteomes" id="UP000440694"/>
    </source>
</evidence>
<gene>
    <name evidence="2" type="ORF">GIW81_15605</name>
</gene>
<dbReference type="Proteomes" id="UP000440694">
    <property type="component" value="Unassembled WGS sequence"/>
</dbReference>
<evidence type="ECO:0000313" key="2">
    <source>
        <dbReference type="EMBL" id="MTD95764.1"/>
    </source>
</evidence>
<dbReference type="InterPro" id="IPR005939">
    <property type="entry name" value="BLH_phosphatase-like"/>
</dbReference>
<dbReference type="InterPro" id="IPR029021">
    <property type="entry name" value="Prot-tyrosine_phosphatase-like"/>
</dbReference>
<organism evidence="2 3">
    <name type="scientific">Hyphomicrobium album</name>
    <dbReference type="NCBI Taxonomy" id="2665159"/>
    <lineage>
        <taxon>Bacteria</taxon>
        <taxon>Pseudomonadati</taxon>
        <taxon>Pseudomonadota</taxon>
        <taxon>Alphaproteobacteria</taxon>
        <taxon>Hyphomicrobiales</taxon>
        <taxon>Hyphomicrobiaceae</taxon>
        <taxon>Hyphomicrobium</taxon>
    </lineage>
</organism>
<dbReference type="Gene3D" id="3.90.190.10">
    <property type="entry name" value="Protein tyrosine phosphatase superfamily"/>
    <property type="match status" value="1"/>
</dbReference>
<name>A0A6I3KKV1_9HYPH</name>
<sequence length="49" mass="5280">MIKKLTDQISVAPQIKPSELAELAAQGFRSIICNRPDGEGADQPVSMPQ</sequence>
<comment type="caution">
    <text evidence="2">The sequence shown here is derived from an EMBL/GenBank/DDBJ whole genome shotgun (WGS) entry which is preliminary data.</text>
</comment>
<reference evidence="2 3" key="1">
    <citation type="submission" date="2019-11" db="EMBL/GenBank/DDBJ databases">
        <title>Identification of a novel strain.</title>
        <authorList>
            <person name="Xu Q."/>
            <person name="Wang G."/>
        </authorList>
    </citation>
    <scope>NUCLEOTIDE SEQUENCE [LARGE SCALE GENOMIC DNA]</scope>
    <source>
        <strain evidence="3">xq</strain>
    </source>
</reference>
<dbReference type="EMBL" id="WMBQ01000002">
    <property type="protein sequence ID" value="MTD95764.1"/>
    <property type="molecule type" value="Genomic_DNA"/>
</dbReference>
<proteinExistence type="predicted"/>